<organism evidence="3 4">
    <name type="scientific">Acrocarpospora corrugata</name>
    <dbReference type="NCBI Taxonomy" id="35763"/>
    <lineage>
        <taxon>Bacteria</taxon>
        <taxon>Bacillati</taxon>
        <taxon>Actinomycetota</taxon>
        <taxon>Actinomycetes</taxon>
        <taxon>Streptosporangiales</taxon>
        <taxon>Streptosporangiaceae</taxon>
        <taxon>Acrocarpospora</taxon>
    </lineage>
</organism>
<reference evidence="3 4" key="1">
    <citation type="submission" date="2019-10" db="EMBL/GenBank/DDBJ databases">
        <title>Whole genome shotgun sequence of Acrocarpospora corrugata NBRC 13972.</title>
        <authorList>
            <person name="Ichikawa N."/>
            <person name="Kimura A."/>
            <person name="Kitahashi Y."/>
            <person name="Komaki H."/>
            <person name="Oguchi A."/>
        </authorList>
    </citation>
    <scope>NUCLEOTIDE SEQUENCE [LARGE SCALE GENOMIC DNA]</scope>
    <source>
        <strain evidence="3 4">NBRC 13972</strain>
    </source>
</reference>
<dbReference type="SMART" id="SM00758">
    <property type="entry name" value="PA14"/>
    <property type="match status" value="1"/>
</dbReference>
<comment type="caution">
    <text evidence="3">The sequence shown here is derived from an EMBL/GenBank/DDBJ whole genome shotgun (WGS) entry which is preliminary data.</text>
</comment>
<dbReference type="Pfam" id="PF07691">
    <property type="entry name" value="PA14"/>
    <property type="match status" value="1"/>
</dbReference>
<evidence type="ECO:0000259" key="2">
    <source>
        <dbReference type="PROSITE" id="PS51820"/>
    </source>
</evidence>
<dbReference type="GO" id="GO:0005975">
    <property type="term" value="P:carbohydrate metabolic process"/>
    <property type="evidence" value="ECO:0007669"/>
    <property type="project" value="InterPro"/>
</dbReference>
<evidence type="ECO:0000313" key="4">
    <source>
        <dbReference type="Proteomes" id="UP000334990"/>
    </source>
</evidence>
<protein>
    <recommendedName>
        <fullName evidence="2">PA14 domain-containing protein</fullName>
    </recommendedName>
</protein>
<proteinExistence type="predicted"/>
<feature type="domain" description="PA14" evidence="2">
    <location>
        <begin position="165"/>
        <end position="305"/>
    </location>
</feature>
<dbReference type="Pfam" id="PF01120">
    <property type="entry name" value="Alpha_L_fucos"/>
    <property type="match status" value="1"/>
</dbReference>
<dbReference type="Gene3D" id="3.20.20.80">
    <property type="entry name" value="Glycosidases"/>
    <property type="match status" value="1"/>
</dbReference>
<keyword evidence="4" id="KW-1185">Reference proteome</keyword>
<evidence type="ECO:0000313" key="3">
    <source>
        <dbReference type="EMBL" id="GER98161.1"/>
    </source>
</evidence>
<dbReference type="PROSITE" id="PS51820">
    <property type="entry name" value="PA14"/>
    <property type="match status" value="1"/>
</dbReference>
<feature type="region of interest" description="Disordered" evidence="1">
    <location>
        <begin position="290"/>
        <end position="369"/>
    </location>
</feature>
<dbReference type="GO" id="GO:0004560">
    <property type="term" value="F:alpha-L-fucosidase activity"/>
    <property type="evidence" value="ECO:0007669"/>
    <property type="project" value="InterPro"/>
</dbReference>
<dbReference type="Gene3D" id="3.90.182.10">
    <property type="entry name" value="Toxin - Anthrax Protective Antigen,domain 1"/>
    <property type="match status" value="1"/>
</dbReference>
<dbReference type="Proteomes" id="UP000334990">
    <property type="component" value="Unassembled WGS sequence"/>
</dbReference>
<dbReference type="InterPro" id="IPR011658">
    <property type="entry name" value="PA14_dom"/>
</dbReference>
<dbReference type="EMBL" id="BLAD01000035">
    <property type="protein sequence ID" value="GER98161.1"/>
    <property type="molecule type" value="Genomic_DNA"/>
</dbReference>
<accession>A0A5M3VRD3</accession>
<gene>
    <name evidence="3" type="ORF">Acor_02230</name>
</gene>
<sequence>MTINNTWGYTSWDTSFKSPTTMVRDLANLTSNSANLLLNIGPTDTGAVSAGQADALRGIGTWMTANSAAITGAGYTGLVAQPSWGRVTRKGNKLYLVVNAWAGTLHLSLRSPFTVTGARVLGSASPVTVRAAGDGNDFLPSGSATNAIATVIEADITTPTPAAAGTGSGLKAEFWSNTTFTGTPAVTRTDPTVNYAWRFSGSPAASIGTDNFSSRWTGSIQPRYSERYTFTTASDDTVRLWIDGQLVIDNATPHTAAVDQGSVTLVAGRRYDIRLEQTERGSEAFMKLSWRAPAPRPRSCRSRSCTPQPARPGASTTAWPPTAPAGPPAAPAVSVTTTTTCATRPPTARRSPSPAPAPASTSCPNATPIRARWRCTSTAYSRPPPTPPAAPA</sequence>
<dbReference type="InterPro" id="IPR037524">
    <property type="entry name" value="PA14/GLEYA"/>
</dbReference>
<evidence type="ECO:0000256" key="1">
    <source>
        <dbReference type="SAM" id="MobiDB-lite"/>
    </source>
</evidence>
<dbReference type="InterPro" id="IPR017853">
    <property type="entry name" value="GH"/>
</dbReference>
<dbReference type="InterPro" id="IPR057739">
    <property type="entry name" value="Glyco_hydro_29_N"/>
</dbReference>
<feature type="compositionally biased region" description="Pro residues" evidence="1">
    <location>
        <begin position="321"/>
        <end position="330"/>
    </location>
</feature>
<dbReference type="SUPFAM" id="SSF51445">
    <property type="entry name" value="(Trans)glycosidases"/>
    <property type="match status" value="1"/>
</dbReference>
<dbReference type="SUPFAM" id="SSF56988">
    <property type="entry name" value="Anthrax protective antigen"/>
    <property type="match status" value="1"/>
</dbReference>
<dbReference type="AlphaFoldDB" id="A0A5M3VRD3"/>
<feature type="compositionally biased region" description="Low complexity" evidence="1">
    <location>
        <begin position="331"/>
        <end position="368"/>
    </location>
</feature>
<name>A0A5M3VRD3_9ACTN</name>